<dbReference type="InParanoid" id="K1QI95"/>
<protein>
    <submittedName>
        <fullName evidence="2">Uncharacterized protein</fullName>
    </submittedName>
</protein>
<evidence type="ECO:0000313" key="2">
    <source>
        <dbReference type="EMBL" id="EKC21371.1"/>
    </source>
</evidence>
<accession>K1QI95</accession>
<reference evidence="2" key="1">
    <citation type="journal article" date="2012" name="Nature">
        <title>The oyster genome reveals stress adaptation and complexity of shell formation.</title>
        <authorList>
            <person name="Zhang G."/>
            <person name="Fang X."/>
            <person name="Guo X."/>
            <person name="Li L."/>
            <person name="Luo R."/>
            <person name="Xu F."/>
            <person name="Yang P."/>
            <person name="Zhang L."/>
            <person name="Wang X."/>
            <person name="Qi H."/>
            <person name="Xiong Z."/>
            <person name="Que H."/>
            <person name="Xie Y."/>
            <person name="Holland P.W."/>
            <person name="Paps J."/>
            <person name="Zhu Y."/>
            <person name="Wu F."/>
            <person name="Chen Y."/>
            <person name="Wang J."/>
            <person name="Peng C."/>
            <person name="Meng J."/>
            <person name="Yang L."/>
            <person name="Liu J."/>
            <person name="Wen B."/>
            <person name="Zhang N."/>
            <person name="Huang Z."/>
            <person name="Zhu Q."/>
            <person name="Feng Y."/>
            <person name="Mount A."/>
            <person name="Hedgecock D."/>
            <person name="Xu Z."/>
            <person name="Liu Y."/>
            <person name="Domazet-Loso T."/>
            <person name="Du Y."/>
            <person name="Sun X."/>
            <person name="Zhang S."/>
            <person name="Liu B."/>
            <person name="Cheng P."/>
            <person name="Jiang X."/>
            <person name="Li J."/>
            <person name="Fan D."/>
            <person name="Wang W."/>
            <person name="Fu W."/>
            <person name="Wang T."/>
            <person name="Wang B."/>
            <person name="Zhang J."/>
            <person name="Peng Z."/>
            <person name="Li Y."/>
            <person name="Li N."/>
            <person name="Wang J."/>
            <person name="Chen M."/>
            <person name="He Y."/>
            <person name="Tan F."/>
            <person name="Song X."/>
            <person name="Zheng Q."/>
            <person name="Huang R."/>
            <person name="Yang H."/>
            <person name="Du X."/>
            <person name="Chen L."/>
            <person name="Yang M."/>
            <person name="Gaffney P.M."/>
            <person name="Wang S."/>
            <person name="Luo L."/>
            <person name="She Z."/>
            <person name="Ming Y."/>
            <person name="Huang W."/>
            <person name="Zhang S."/>
            <person name="Huang B."/>
            <person name="Zhang Y."/>
            <person name="Qu T."/>
            <person name="Ni P."/>
            <person name="Miao G."/>
            <person name="Wang J."/>
            <person name="Wang Q."/>
            <person name="Steinberg C.E."/>
            <person name="Wang H."/>
            <person name="Li N."/>
            <person name="Qian L."/>
            <person name="Zhang G."/>
            <person name="Li Y."/>
            <person name="Yang H."/>
            <person name="Liu X."/>
            <person name="Wang J."/>
            <person name="Yin Y."/>
            <person name="Wang J."/>
        </authorList>
    </citation>
    <scope>NUCLEOTIDE SEQUENCE [LARGE SCALE GENOMIC DNA]</scope>
    <source>
        <strain evidence="2">05x7-T-G4-1.051#20</strain>
    </source>
</reference>
<proteinExistence type="predicted"/>
<evidence type="ECO:0000256" key="1">
    <source>
        <dbReference type="SAM" id="MobiDB-lite"/>
    </source>
</evidence>
<feature type="region of interest" description="Disordered" evidence="1">
    <location>
        <begin position="80"/>
        <end position="115"/>
    </location>
</feature>
<dbReference type="EMBL" id="JH817181">
    <property type="protein sequence ID" value="EKC21371.1"/>
    <property type="molecule type" value="Genomic_DNA"/>
</dbReference>
<sequence>MLGRNVQNLVVVETGIDQDQFGAMILQNVKASNHVLPVIWVLSMIMLAMQFAITVHIQVECVVVQQDGMDDVAAACLKKSGEESSEPSVEEAQKKFEKPSESGNEKPDMLNHPNIQPPVMSGCHSNKEKWTSELMTHLNWTAPSFYDPLTLVNPCRYLKMEPWYAMDGVKTTDSFVWFSAAPSTV</sequence>
<dbReference type="AlphaFoldDB" id="K1QI95"/>
<organism evidence="2">
    <name type="scientific">Magallana gigas</name>
    <name type="common">Pacific oyster</name>
    <name type="synonym">Crassostrea gigas</name>
    <dbReference type="NCBI Taxonomy" id="29159"/>
    <lineage>
        <taxon>Eukaryota</taxon>
        <taxon>Metazoa</taxon>
        <taxon>Spiralia</taxon>
        <taxon>Lophotrochozoa</taxon>
        <taxon>Mollusca</taxon>
        <taxon>Bivalvia</taxon>
        <taxon>Autobranchia</taxon>
        <taxon>Pteriomorphia</taxon>
        <taxon>Ostreida</taxon>
        <taxon>Ostreoidea</taxon>
        <taxon>Ostreidae</taxon>
        <taxon>Magallana</taxon>
    </lineage>
</organism>
<name>K1QI95_MAGGI</name>
<feature type="compositionally biased region" description="Basic and acidic residues" evidence="1">
    <location>
        <begin position="91"/>
        <end position="109"/>
    </location>
</feature>
<dbReference type="HOGENOM" id="CLU_1462696_0_0_1"/>
<gene>
    <name evidence="2" type="ORF">CGI_10004001</name>
</gene>